<feature type="binding site" evidence="5">
    <location>
        <position position="146"/>
    </location>
    <ligand>
        <name>Zn(2+)</name>
        <dbReference type="ChEBI" id="CHEBI:29105"/>
    </ligand>
</feature>
<keyword evidence="3 5" id="KW-0554">One-carbon metabolism</keyword>
<dbReference type="EC" id="3.5.4.16" evidence="5"/>
<dbReference type="PANTHER" id="PTHR11109">
    <property type="entry name" value="GTP CYCLOHYDROLASE I"/>
    <property type="match status" value="1"/>
</dbReference>
<evidence type="ECO:0000256" key="2">
    <source>
        <dbReference type="ARBA" id="ARBA00005080"/>
    </source>
</evidence>
<dbReference type="PROSITE" id="PS00860">
    <property type="entry name" value="GTP_CYCLOHYDROL_1_2"/>
    <property type="match status" value="1"/>
</dbReference>
<keyword evidence="5" id="KW-0342">GTP-binding</keyword>
<dbReference type="InterPro" id="IPR043133">
    <property type="entry name" value="GTP-CH-I_C/QueF"/>
</dbReference>
<gene>
    <name evidence="5 7" type="primary">folE</name>
    <name evidence="7" type="ORF">H6A01_06100</name>
</gene>
<keyword evidence="4 5" id="KW-0378">Hydrolase</keyword>
<comment type="caution">
    <text evidence="7">The sequence shown here is derived from an EMBL/GenBank/DDBJ whole genome shotgun (WGS) entry which is preliminary data.</text>
</comment>
<evidence type="ECO:0000256" key="5">
    <source>
        <dbReference type="HAMAP-Rule" id="MF_00223"/>
    </source>
</evidence>
<dbReference type="RefSeq" id="WP_028254992.1">
    <property type="nucleotide sequence ID" value="NZ_CALXQD010000005.1"/>
</dbReference>
<keyword evidence="5" id="KW-0862">Zinc</keyword>
<accession>A0ABS2GFE3</accession>
<dbReference type="InterPro" id="IPR020602">
    <property type="entry name" value="GTP_CycHdrlase_I_dom"/>
</dbReference>
<keyword evidence="5" id="KW-0547">Nucleotide-binding</keyword>
<dbReference type="Pfam" id="PF01227">
    <property type="entry name" value="GTP_cyclohydroI"/>
    <property type="match status" value="1"/>
</dbReference>
<name>A0ABS2GFE3_9FIRM</name>
<keyword evidence="8" id="KW-1185">Reference proteome</keyword>
<protein>
    <recommendedName>
        <fullName evidence="5">GTP cyclohydrolase 1</fullName>
        <ecNumber evidence="5">3.5.4.16</ecNumber>
    </recommendedName>
    <alternativeName>
        <fullName evidence="5">GTP cyclohydrolase I</fullName>
        <shortName evidence="5">GTP-CH-I</shortName>
    </alternativeName>
</protein>
<comment type="catalytic activity">
    <reaction evidence="1 5">
        <text>GTP + H2O = 7,8-dihydroneopterin 3'-triphosphate + formate + H(+)</text>
        <dbReference type="Rhea" id="RHEA:17473"/>
        <dbReference type="ChEBI" id="CHEBI:15377"/>
        <dbReference type="ChEBI" id="CHEBI:15378"/>
        <dbReference type="ChEBI" id="CHEBI:15740"/>
        <dbReference type="ChEBI" id="CHEBI:37565"/>
        <dbReference type="ChEBI" id="CHEBI:58462"/>
        <dbReference type="EC" id="3.5.4.16"/>
    </reaction>
</comment>
<dbReference type="InterPro" id="IPR018234">
    <property type="entry name" value="GTP_CycHdrlase_I_CS"/>
</dbReference>
<sequence>MNRQAVEGMTMFLEGLGIDLTAEGMEKTPERVVALFEELFRGRMGSSRAVWGEIFSTEYKGLIAVTNIPYYSVCEHHLMPFFGVADVIYQPHEGCVAGLSKIGDIVDLYARRPQLQERLTREIADSIERDLLADGVMVRVTGTQLCMLMKGELQPGTKVTTLESRGILSKTGALREEALAILGGSDYVQTPEL</sequence>
<dbReference type="Proteomes" id="UP000707138">
    <property type="component" value="Unassembled WGS sequence"/>
</dbReference>
<evidence type="ECO:0000259" key="6">
    <source>
        <dbReference type="Pfam" id="PF01227"/>
    </source>
</evidence>
<dbReference type="PANTHER" id="PTHR11109:SF7">
    <property type="entry name" value="GTP CYCLOHYDROLASE 1"/>
    <property type="match status" value="1"/>
</dbReference>
<feature type="binding site" evidence="5">
    <location>
        <position position="74"/>
    </location>
    <ligand>
        <name>Zn(2+)</name>
        <dbReference type="ChEBI" id="CHEBI:29105"/>
    </ligand>
</feature>
<comment type="pathway">
    <text evidence="2 5">Cofactor biosynthesis; 7,8-dihydroneopterin triphosphate biosynthesis; 7,8-dihydroneopterin triphosphate from GTP: step 1/1.</text>
</comment>
<evidence type="ECO:0000313" key="8">
    <source>
        <dbReference type="Proteomes" id="UP000707138"/>
    </source>
</evidence>
<comment type="subunit">
    <text evidence="5">Homopolymer.</text>
</comment>
<dbReference type="HAMAP" id="MF_00223">
    <property type="entry name" value="FolE"/>
    <property type="match status" value="1"/>
</dbReference>
<comment type="similarity">
    <text evidence="5">Belongs to the GTP cyclohydrolase I family.</text>
</comment>
<feature type="domain" description="GTP cyclohydrolase I" evidence="6">
    <location>
        <begin position="8"/>
        <end position="181"/>
    </location>
</feature>
<organism evidence="7 8">
    <name type="scientific">Veillonella magna</name>
    <dbReference type="NCBI Taxonomy" id="464322"/>
    <lineage>
        <taxon>Bacteria</taxon>
        <taxon>Bacillati</taxon>
        <taxon>Bacillota</taxon>
        <taxon>Negativicutes</taxon>
        <taxon>Veillonellales</taxon>
        <taxon>Veillonellaceae</taxon>
        <taxon>Veillonella</taxon>
    </lineage>
</organism>
<dbReference type="Gene3D" id="1.10.286.10">
    <property type="match status" value="1"/>
</dbReference>
<dbReference type="NCBIfam" id="NF006826">
    <property type="entry name" value="PRK09347.1-3"/>
    <property type="match status" value="1"/>
</dbReference>
<evidence type="ECO:0000256" key="4">
    <source>
        <dbReference type="ARBA" id="ARBA00022801"/>
    </source>
</evidence>
<evidence type="ECO:0000256" key="1">
    <source>
        <dbReference type="ARBA" id="ARBA00001052"/>
    </source>
</evidence>
<reference evidence="7 8" key="1">
    <citation type="journal article" date="2021" name="Sci. Rep.">
        <title>The distribution of antibiotic resistance genes in chicken gut microbiota commensals.</title>
        <authorList>
            <person name="Juricova H."/>
            <person name="Matiasovicova J."/>
            <person name="Kubasova T."/>
            <person name="Cejkova D."/>
            <person name="Rychlik I."/>
        </authorList>
    </citation>
    <scope>NUCLEOTIDE SEQUENCE [LARGE SCALE GENOMIC DNA]</scope>
    <source>
        <strain evidence="7 8">An537</strain>
    </source>
</reference>
<dbReference type="InterPro" id="IPR043134">
    <property type="entry name" value="GTP-CH-I_N"/>
</dbReference>
<dbReference type="GO" id="GO:0003934">
    <property type="term" value="F:GTP cyclohydrolase I activity"/>
    <property type="evidence" value="ECO:0007669"/>
    <property type="project" value="UniProtKB-EC"/>
</dbReference>
<evidence type="ECO:0000256" key="3">
    <source>
        <dbReference type="ARBA" id="ARBA00022563"/>
    </source>
</evidence>
<dbReference type="EMBL" id="JACJLA010000009">
    <property type="protein sequence ID" value="MBM6912894.1"/>
    <property type="molecule type" value="Genomic_DNA"/>
</dbReference>
<feature type="binding site" evidence="5">
    <location>
        <position position="77"/>
    </location>
    <ligand>
        <name>Zn(2+)</name>
        <dbReference type="ChEBI" id="CHEBI:29105"/>
    </ligand>
</feature>
<dbReference type="SUPFAM" id="SSF55620">
    <property type="entry name" value="Tetrahydrobiopterin biosynthesis enzymes-like"/>
    <property type="match status" value="1"/>
</dbReference>
<dbReference type="Gene3D" id="3.30.1130.10">
    <property type="match status" value="1"/>
</dbReference>
<evidence type="ECO:0000313" key="7">
    <source>
        <dbReference type="EMBL" id="MBM6912894.1"/>
    </source>
</evidence>
<dbReference type="InterPro" id="IPR001474">
    <property type="entry name" value="GTP_CycHdrlase_I"/>
</dbReference>
<keyword evidence="5" id="KW-0479">Metal-binding</keyword>
<proteinExistence type="inferred from homology"/>